<organism evidence="1 2">
    <name type="scientific">Ataeniobius toweri</name>
    <dbReference type="NCBI Taxonomy" id="208326"/>
    <lineage>
        <taxon>Eukaryota</taxon>
        <taxon>Metazoa</taxon>
        <taxon>Chordata</taxon>
        <taxon>Craniata</taxon>
        <taxon>Vertebrata</taxon>
        <taxon>Euteleostomi</taxon>
        <taxon>Actinopterygii</taxon>
        <taxon>Neopterygii</taxon>
        <taxon>Teleostei</taxon>
        <taxon>Neoteleostei</taxon>
        <taxon>Acanthomorphata</taxon>
        <taxon>Ovalentaria</taxon>
        <taxon>Atherinomorphae</taxon>
        <taxon>Cyprinodontiformes</taxon>
        <taxon>Goodeidae</taxon>
        <taxon>Ataeniobius</taxon>
    </lineage>
</organism>
<evidence type="ECO:0000313" key="1">
    <source>
        <dbReference type="EMBL" id="MED6234818.1"/>
    </source>
</evidence>
<evidence type="ECO:0000313" key="2">
    <source>
        <dbReference type="Proteomes" id="UP001345963"/>
    </source>
</evidence>
<dbReference type="Proteomes" id="UP001345963">
    <property type="component" value="Unassembled WGS sequence"/>
</dbReference>
<proteinExistence type="predicted"/>
<dbReference type="EMBL" id="JAHUTI010009970">
    <property type="protein sequence ID" value="MED6234818.1"/>
    <property type="molecule type" value="Genomic_DNA"/>
</dbReference>
<protein>
    <submittedName>
        <fullName evidence="1">Uncharacterized protein</fullName>
    </submittedName>
</protein>
<comment type="caution">
    <text evidence="1">The sequence shown here is derived from an EMBL/GenBank/DDBJ whole genome shotgun (WGS) entry which is preliminary data.</text>
</comment>
<gene>
    <name evidence="1" type="ORF">ATANTOWER_003265</name>
</gene>
<keyword evidence="2" id="KW-1185">Reference proteome</keyword>
<sequence>MSNTCAAAPASHTLHRENTAHKHSLHAACTQTTVDMTTESCSGERRVSIVQETPENSGGGLNNLLDQRLPDRLKGCVSNQFLGAIDFQHKTEILG</sequence>
<name>A0ABU7AAG6_9TELE</name>
<reference evidence="1 2" key="1">
    <citation type="submission" date="2021-07" db="EMBL/GenBank/DDBJ databases">
        <authorList>
            <person name="Palmer J.M."/>
        </authorList>
    </citation>
    <scope>NUCLEOTIDE SEQUENCE [LARGE SCALE GENOMIC DNA]</scope>
    <source>
        <strain evidence="1 2">AT_MEX2019</strain>
        <tissue evidence="1">Muscle</tissue>
    </source>
</reference>
<accession>A0ABU7AAG6</accession>